<dbReference type="RefSeq" id="WP_163460672.1">
    <property type="nucleotide sequence ID" value="NZ_JAAAMG010000001.1"/>
</dbReference>
<dbReference type="AlphaFoldDB" id="A0A6N9SYP3"/>
<organism evidence="2 3">
    <name type="scientific">Jiella pacifica</name>
    <dbReference type="NCBI Taxonomy" id="2696469"/>
    <lineage>
        <taxon>Bacteria</taxon>
        <taxon>Pseudomonadati</taxon>
        <taxon>Pseudomonadota</taxon>
        <taxon>Alphaproteobacteria</taxon>
        <taxon>Hyphomicrobiales</taxon>
        <taxon>Aurantimonadaceae</taxon>
        <taxon>Jiella</taxon>
    </lineage>
</organism>
<evidence type="ECO:0000256" key="1">
    <source>
        <dbReference type="SAM" id="MobiDB-lite"/>
    </source>
</evidence>
<evidence type="ECO:0008006" key="4">
    <source>
        <dbReference type="Google" id="ProtNLM"/>
    </source>
</evidence>
<dbReference type="PIRSF" id="PIRSF010244">
    <property type="entry name" value="UCP010244_imp"/>
    <property type="match status" value="1"/>
</dbReference>
<evidence type="ECO:0000313" key="3">
    <source>
        <dbReference type="Proteomes" id="UP000469011"/>
    </source>
</evidence>
<sequence>MGKLILAVLIGVVGAGLIHIAVIFTVPDVAKRNGWSRLADIGGPDQVVRVEALTTSPDPALVTTTNSPAGEFAFVDPAFITAGCRFSLVDGPVRIHALEAGRAFWSASIYNRRGDNLYSINDRSAVDKVLDLMVGTREQLVDRSASEDAPQTQIPVEVEMTEGYMTIRVLVDEESKRPEVDDFVSSIRCDPVAGDGTLSSDAFSRESPATGGG</sequence>
<reference evidence="2 3" key="1">
    <citation type="submission" date="2020-01" db="EMBL/GenBank/DDBJ databases">
        <title>Jiella pacifica sp. nov.</title>
        <authorList>
            <person name="Xue Z."/>
            <person name="Zhu S."/>
            <person name="Chen J."/>
            <person name="Yang J."/>
        </authorList>
    </citation>
    <scope>NUCLEOTIDE SEQUENCE [LARGE SCALE GENOMIC DNA]</scope>
    <source>
        <strain evidence="2 3">40Bstr34</strain>
    </source>
</reference>
<gene>
    <name evidence="2" type="ORF">GTK09_01315</name>
</gene>
<dbReference type="InterPro" id="IPR014456">
    <property type="entry name" value="UCP010244_IM"/>
</dbReference>
<comment type="caution">
    <text evidence="2">The sequence shown here is derived from an EMBL/GenBank/DDBJ whole genome shotgun (WGS) entry which is preliminary data.</text>
</comment>
<protein>
    <recommendedName>
        <fullName evidence="4">DUF1254 domain-containing protein</fullName>
    </recommendedName>
</protein>
<evidence type="ECO:0000313" key="2">
    <source>
        <dbReference type="EMBL" id="NDW03055.1"/>
    </source>
</evidence>
<feature type="region of interest" description="Disordered" evidence="1">
    <location>
        <begin position="191"/>
        <end position="213"/>
    </location>
</feature>
<keyword evidence="3" id="KW-1185">Reference proteome</keyword>
<accession>A0A6N9SYP3</accession>
<dbReference type="EMBL" id="JAAAMG010000001">
    <property type="protein sequence ID" value="NDW03055.1"/>
    <property type="molecule type" value="Genomic_DNA"/>
</dbReference>
<dbReference type="Proteomes" id="UP000469011">
    <property type="component" value="Unassembled WGS sequence"/>
</dbReference>
<proteinExistence type="predicted"/>
<name>A0A6N9SYP3_9HYPH</name>